<dbReference type="AlphaFoldDB" id="A0A0D0QFF1"/>
<name>A0A0D0QFF1_9RHOB</name>
<evidence type="ECO:0000256" key="1">
    <source>
        <dbReference type="SAM" id="Phobius"/>
    </source>
</evidence>
<keyword evidence="3" id="KW-1185">Reference proteome</keyword>
<evidence type="ECO:0000313" key="2">
    <source>
        <dbReference type="EMBL" id="KIQ71042.1"/>
    </source>
</evidence>
<sequence length="73" mass="7770">MNDGERRGRARVALLVMVLTILLAAGWAVRAVELWPVRVAVCVAAIFALIAAARAVAAAYARAAPGETLWGRR</sequence>
<gene>
    <name evidence="2" type="ORF">Wenmar_00420</name>
</gene>
<feature type="transmembrane region" description="Helical" evidence="1">
    <location>
        <begin position="35"/>
        <end position="57"/>
    </location>
</feature>
<organism evidence="2 3">
    <name type="scientific">Wenxinia marina DSM 24838</name>
    <dbReference type="NCBI Taxonomy" id="1123501"/>
    <lineage>
        <taxon>Bacteria</taxon>
        <taxon>Pseudomonadati</taxon>
        <taxon>Pseudomonadota</taxon>
        <taxon>Alphaproteobacteria</taxon>
        <taxon>Rhodobacterales</taxon>
        <taxon>Roseobacteraceae</taxon>
        <taxon>Wenxinia</taxon>
    </lineage>
</organism>
<feature type="transmembrane region" description="Helical" evidence="1">
    <location>
        <begin position="12"/>
        <end position="29"/>
    </location>
</feature>
<accession>A0A0D0QFF1</accession>
<keyword evidence="1" id="KW-1133">Transmembrane helix</keyword>
<comment type="caution">
    <text evidence="2">The sequence shown here is derived from an EMBL/GenBank/DDBJ whole genome shotgun (WGS) entry which is preliminary data.</text>
</comment>
<dbReference type="EMBL" id="AONG01000003">
    <property type="protein sequence ID" value="KIQ71042.1"/>
    <property type="molecule type" value="Genomic_DNA"/>
</dbReference>
<proteinExistence type="predicted"/>
<keyword evidence="1" id="KW-0472">Membrane</keyword>
<protein>
    <submittedName>
        <fullName evidence="2">Uncharacterized protein</fullName>
    </submittedName>
</protein>
<reference evidence="2 3" key="1">
    <citation type="submission" date="2013-01" db="EMBL/GenBank/DDBJ databases">
        <authorList>
            <person name="Fiebig A."/>
            <person name="Goeker M."/>
            <person name="Klenk H.-P.P."/>
        </authorList>
    </citation>
    <scope>NUCLEOTIDE SEQUENCE [LARGE SCALE GENOMIC DNA]</scope>
    <source>
        <strain evidence="2 3">DSM 24838</strain>
    </source>
</reference>
<dbReference type="Proteomes" id="UP000035100">
    <property type="component" value="Unassembled WGS sequence"/>
</dbReference>
<dbReference type="STRING" id="1123501.Wenmar_00420"/>
<evidence type="ECO:0000313" key="3">
    <source>
        <dbReference type="Proteomes" id="UP000035100"/>
    </source>
</evidence>
<dbReference type="RefSeq" id="WP_018304538.1">
    <property type="nucleotide sequence ID" value="NZ_KB902314.1"/>
</dbReference>
<keyword evidence="1" id="KW-0812">Transmembrane</keyword>